<evidence type="ECO:0000313" key="3">
    <source>
        <dbReference type="Proteomes" id="UP001221909"/>
    </source>
</evidence>
<evidence type="ECO:0000313" key="2">
    <source>
        <dbReference type="EMBL" id="MDD0824763.1"/>
    </source>
</evidence>
<sequence>MGRTVLEKALTEAIAECEKDGEAIEKQITALQRQLKDIYQKMADYRTALSHSRNTHYSTSKKARNARFLSSPQQLIASILKKHSDKWLSTNEIAHQAMVLDGQKVGHTLPTAQIQTIYTVLQYLMKKALVEKCWKDKKCHWRLKVK</sequence>
<dbReference type="Proteomes" id="UP001221909">
    <property type="component" value="Unassembled WGS sequence"/>
</dbReference>
<keyword evidence="1" id="KW-0175">Coiled coil</keyword>
<dbReference type="EMBL" id="JAQSJE010000009">
    <property type="protein sequence ID" value="MDD0824763.1"/>
    <property type="molecule type" value="Genomic_DNA"/>
</dbReference>
<protein>
    <submittedName>
        <fullName evidence="2">Prefoldin domain-containing protein</fullName>
    </submittedName>
</protein>
<organism evidence="2 3">
    <name type="scientific">Mannheimia cairinae</name>
    <dbReference type="NCBI Taxonomy" id="3025936"/>
    <lineage>
        <taxon>Bacteria</taxon>
        <taxon>Pseudomonadati</taxon>
        <taxon>Pseudomonadota</taxon>
        <taxon>Gammaproteobacteria</taxon>
        <taxon>Pasteurellales</taxon>
        <taxon>Pasteurellaceae</taxon>
        <taxon>Mannheimia</taxon>
    </lineage>
</organism>
<keyword evidence="3" id="KW-1185">Reference proteome</keyword>
<name>A0ABT5MRF0_9PAST</name>
<comment type="caution">
    <text evidence="2">The sequence shown here is derived from an EMBL/GenBank/DDBJ whole genome shotgun (WGS) entry which is preliminary data.</text>
</comment>
<evidence type="ECO:0000256" key="1">
    <source>
        <dbReference type="SAM" id="Coils"/>
    </source>
</evidence>
<accession>A0ABT5MRF0</accession>
<reference evidence="2 3" key="1">
    <citation type="submission" date="2023-02" db="EMBL/GenBank/DDBJ databases">
        <title>Mannheimia cairiniae sp. nov., a novel species of Mannheimia obtained from moscovy ducks (Cairina moschata) and reclassification of Mannheimia ovis as heterotypic synonym of Mannheimia pernigra.</title>
        <authorList>
            <person name="Christensen H."/>
        </authorList>
    </citation>
    <scope>NUCLEOTIDE SEQUENCE [LARGE SCALE GENOMIC DNA]</scope>
    <source>
        <strain evidence="2 3">AT1</strain>
    </source>
</reference>
<feature type="coiled-coil region" evidence="1">
    <location>
        <begin position="14"/>
        <end position="48"/>
    </location>
</feature>
<dbReference type="RefSeq" id="WP_273748848.1">
    <property type="nucleotide sequence ID" value="NZ_JAQSJE010000009.1"/>
</dbReference>
<gene>
    <name evidence="2" type="ORF">PTQ27_09870</name>
</gene>
<proteinExistence type="predicted"/>